<dbReference type="Pfam" id="PF07687">
    <property type="entry name" value="M20_dimer"/>
    <property type="match status" value="1"/>
</dbReference>
<protein>
    <recommendedName>
        <fullName evidence="13">Cytosol non-specific dipeptidase</fullName>
        <ecNumber evidence="10">3.4.13.18</ecNumber>
    </recommendedName>
    <alternativeName>
        <fullName evidence="16">Aminoacyl-histidine dipeptidase</fullName>
    </alternativeName>
    <alternativeName>
        <fullName evidence="15">Beta-alanyl-histidine dipeptidase</fullName>
    </alternativeName>
    <alternativeName>
        <fullName evidence="14">Carnosinase</fullName>
    </alternativeName>
    <alternativeName>
        <fullName evidence="11">Peptidase D</fullName>
    </alternativeName>
    <alternativeName>
        <fullName evidence="17">Xaa-His dipeptidase</fullName>
    </alternativeName>
</protein>
<accession>G4D603</accession>
<dbReference type="SUPFAM" id="SSF53187">
    <property type="entry name" value="Zn-dependent exopeptidases"/>
    <property type="match status" value="1"/>
</dbReference>
<evidence type="ECO:0000256" key="11">
    <source>
        <dbReference type="ARBA" id="ARBA00044252"/>
    </source>
</evidence>
<comment type="similarity">
    <text evidence="12">Belongs to the peptidase M20C family.</text>
</comment>
<dbReference type="STRING" id="997350.HMPREF9129_1833"/>
<evidence type="ECO:0000256" key="7">
    <source>
        <dbReference type="ARBA" id="ARBA00023049"/>
    </source>
</evidence>
<comment type="cofactor">
    <cofactor evidence="2">
        <name>Zn(2+)</name>
        <dbReference type="ChEBI" id="CHEBI:29105"/>
    </cofactor>
</comment>
<dbReference type="NCBIfam" id="TIGR01893">
    <property type="entry name" value="aa-his-dipept"/>
    <property type="match status" value="1"/>
</dbReference>
<dbReference type="GO" id="GO:0046872">
    <property type="term" value="F:metal ion binding"/>
    <property type="evidence" value="ECO:0007669"/>
    <property type="project" value="UniProtKB-KW"/>
</dbReference>
<evidence type="ECO:0000313" key="20">
    <source>
        <dbReference type="Proteomes" id="UP000003422"/>
    </source>
</evidence>
<evidence type="ECO:0000256" key="13">
    <source>
        <dbReference type="ARBA" id="ARBA00071271"/>
    </source>
</evidence>
<dbReference type="FunFam" id="3.40.630.10:FF:000072">
    <property type="entry name" value="Aminoacyl-histidine dipeptidase"/>
    <property type="match status" value="1"/>
</dbReference>
<sequence length="498" mass="55397">MEHLSVLGYSKVNRRTILNKLENYNPKRVFYYFEEITKIPRASFNEDKIATWLVDFAKEHRLDYTRDSHDNVIIRKPGTEGYELSPTLIIQGHMDMVCEKSEISNINFDTDPIEFTVEDGKIIAHETTLGADNGIAVAMALAILESDDIEHPPLEVLITSNEESGMTGASNLDGSILQGKMLLNLDSETEGVACIACAGGRRDVLTFKKDFKEISKGRAFYELSISGLKGGHSGQEIQKGLGNSNKLLARALYELRDNIDLVDISGGAKPNAIPRYAKAIIAVDENELVEIQKKVIILNRDYVKEFGNTDPDVRLNFEATSIYDKALKDELAERIVQALLILPNGVQSMSNDIEGLVGSSINVGVIESDDDEIRILTNIRSALTSLKNEIGIRNLEIAKLVGATYEIKNDYPAWEYKANSPLREVAIKVYRELNKKDLELEAIHAGLECGIFKDTIGDIDMLSIGPNIRGPHAPGENLEIASTERVYEFVKQILKNLK</sequence>
<dbReference type="PIRSF" id="PIRSF016599">
    <property type="entry name" value="Xaa-His_dipept"/>
    <property type="match status" value="1"/>
</dbReference>
<dbReference type="GO" id="GO:0005829">
    <property type="term" value="C:cytosol"/>
    <property type="evidence" value="ECO:0007669"/>
    <property type="project" value="TreeGrafter"/>
</dbReference>
<evidence type="ECO:0000256" key="5">
    <source>
        <dbReference type="ARBA" id="ARBA00022801"/>
    </source>
</evidence>
<dbReference type="Pfam" id="PF01546">
    <property type="entry name" value="Peptidase_M20"/>
    <property type="match status" value="1"/>
</dbReference>
<evidence type="ECO:0000256" key="15">
    <source>
        <dbReference type="ARBA" id="ARBA00076004"/>
    </source>
</evidence>
<keyword evidence="5 19" id="KW-0378">Hydrolase</keyword>
<dbReference type="Proteomes" id="UP000003422">
    <property type="component" value="Unassembled WGS sequence"/>
</dbReference>
<dbReference type="PANTHER" id="PTHR43501:SF1">
    <property type="entry name" value="CYTOSOL NON-SPECIFIC DIPEPTIDASE"/>
    <property type="match status" value="1"/>
</dbReference>
<evidence type="ECO:0000259" key="18">
    <source>
        <dbReference type="Pfam" id="PF07687"/>
    </source>
</evidence>
<keyword evidence="7" id="KW-0482">Metalloprotease</keyword>
<feature type="domain" description="Peptidase M20 dimerisation" evidence="18">
    <location>
        <begin position="226"/>
        <end position="290"/>
    </location>
</feature>
<keyword evidence="6" id="KW-0862">Zinc</keyword>
<evidence type="ECO:0000256" key="17">
    <source>
        <dbReference type="ARBA" id="ARBA00078074"/>
    </source>
</evidence>
<dbReference type="Gene3D" id="3.40.630.10">
    <property type="entry name" value="Zn peptidases"/>
    <property type="match status" value="2"/>
</dbReference>
<organism evidence="19 20">
    <name type="scientific">Peptoniphilus indolicus ATCC 29427</name>
    <dbReference type="NCBI Taxonomy" id="997350"/>
    <lineage>
        <taxon>Bacteria</taxon>
        <taxon>Bacillati</taxon>
        <taxon>Bacillota</taxon>
        <taxon>Tissierellia</taxon>
        <taxon>Tissierellales</taxon>
        <taxon>Peptoniphilaceae</taxon>
        <taxon>Peptoniphilus</taxon>
    </lineage>
</organism>
<dbReference type="FunFam" id="3.40.630.10:FF:000015">
    <property type="entry name" value="Aminoacyl-histidine dipeptidase PepD"/>
    <property type="match status" value="1"/>
</dbReference>
<evidence type="ECO:0000256" key="9">
    <source>
        <dbReference type="ARBA" id="ARBA00036421"/>
    </source>
</evidence>
<evidence type="ECO:0000313" key="19">
    <source>
        <dbReference type="EMBL" id="EGY77484.1"/>
    </source>
</evidence>
<dbReference type="GO" id="GO:0006508">
    <property type="term" value="P:proteolysis"/>
    <property type="evidence" value="ECO:0007669"/>
    <property type="project" value="UniProtKB-KW"/>
</dbReference>
<dbReference type="AlphaFoldDB" id="G4D603"/>
<evidence type="ECO:0000256" key="10">
    <source>
        <dbReference type="ARBA" id="ARBA00038976"/>
    </source>
</evidence>
<evidence type="ECO:0000256" key="16">
    <source>
        <dbReference type="ARBA" id="ARBA00077688"/>
    </source>
</evidence>
<evidence type="ECO:0000256" key="3">
    <source>
        <dbReference type="ARBA" id="ARBA00022670"/>
    </source>
</evidence>
<dbReference type="PRINTS" id="PR00934">
    <property type="entry name" value="XHISDIPTASE"/>
</dbReference>
<dbReference type="HOGENOM" id="CLU_028526_0_0_9"/>
<keyword evidence="19" id="KW-0224">Dipeptidase</keyword>
<dbReference type="InterPro" id="IPR001160">
    <property type="entry name" value="Peptidase_M20C"/>
</dbReference>
<evidence type="ECO:0000256" key="4">
    <source>
        <dbReference type="ARBA" id="ARBA00022723"/>
    </source>
</evidence>
<evidence type="ECO:0000256" key="14">
    <source>
        <dbReference type="ARBA" id="ARBA00075285"/>
    </source>
</evidence>
<dbReference type="GO" id="GO:0070573">
    <property type="term" value="F:metallodipeptidase activity"/>
    <property type="evidence" value="ECO:0007669"/>
    <property type="project" value="TreeGrafter"/>
</dbReference>
<dbReference type="EMBL" id="AGBB01000183">
    <property type="protein sequence ID" value="EGY77484.1"/>
    <property type="molecule type" value="Genomic_DNA"/>
</dbReference>
<evidence type="ECO:0000256" key="2">
    <source>
        <dbReference type="ARBA" id="ARBA00001947"/>
    </source>
</evidence>
<keyword evidence="8" id="KW-0170">Cobalt</keyword>
<comment type="catalytic activity">
    <reaction evidence="9">
        <text>Hydrolysis of dipeptides, preferentially hydrophobic dipeptides including prolyl amino acids.</text>
        <dbReference type="EC" id="3.4.13.18"/>
    </reaction>
</comment>
<dbReference type="InterPro" id="IPR011650">
    <property type="entry name" value="Peptidase_M20_dimer"/>
</dbReference>
<evidence type="ECO:0000256" key="6">
    <source>
        <dbReference type="ARBA" id="ARBA00022833"/>
    </source>
</evidence>
<reference evidence="19 20" key="1">
    <citation type="submission" date="2011-06" db="EMBL/GenBank/DDBJ databases">
        <authorList>
            <person name="Muzny D."/>
            <person name="Qin X."/>
            <person name="Deng J."/>
            <person name="Jiang H."/>
            <person name="Liu Y."/>
            <person name="Qu J."/>
            <person name="Song X.-Z."/>
            <person name="Zhang L."/>
            <person name="Thornton R."/>
            <person name="Coyle M."/>
            <person name="Francisco L."/>
            <person name="Jackson L."/>
            <person name="Javaid M."/>
            <person name="Korchina V."/>
            <person name="Kovar C."/>
            <person name="Mata R."/>
            <person name="Mathew T."/>
            <person name="Ngo R."/>
            <person name="Nguyen L."/>
            <person name="Nguyen N."/>
            <person name="Okwuonu G."/>
            <person name="Ongeri F."/>
            <person name="Pham C."/>
            <person name="Simmons D."/>
            <person name="Wilczek-Boney K."/>
            <person name="Hale W."/>
            <person name="Jakkamsetti A."/>
            <person name="Pham P."/>
            <person name="Ruth R."/>
            <person name="San Lucas F."/>
            <person name="Warren J."/>
            <person name="Zhang J."/>
            <person name="Zhao Z."/>
            <person name="Zhou C."/>
            <person name="Zhu D."/>
            <person name="Lee S."/>
            <person name="Bess C."/>
            <person name="Blankenburg K."/>
            <person name="Forbes L."/>
            <person name="Fu Q."/>
            <person name="Gubbala S."/>
            <person name="Hirani K."/>
            <person name="Jayaseelan J.C."/>
            <person name="Lara F."/>
            <person name="Munidasa M."/>
            <person name="Palculict T."/>
            <person name="Patil S."/>
            <person name="Pu L.-L."/>
            <person name="Saada N."/>
            <person name="Tang L."/>
            <person name="Weissenberger G."/>
            <person name="Zhu Y."/>
            <person name="Hemphill L."/>
            <person name="Shang Y."/>
            <person name="Youmans B."/>
            <person name="Ayvaz T."/>
            <person name="Ross M."/>
            <person name="Santibanez J."/>
            <person name="Aqrawi P."/>
            <person name="Gross S."/>
            <person name="Joshi V."/>
            <person name="Fowler G."/>
            <person name="Nazareth L."/>
            <person name="Reid J."/>
            <person name="Worley K."/>
            <person name="Petrosino J."/>
            <person name="Highlander S."/>
            <person name="Gibbs R."/>
        </authorList>
    </citation>
    <scope>NUCLEOTIDE SEQUENCE [LARGE SCALE GENOMIC DNA]</scope>
    <source>
        <strain evidence="19 20">ATCC 29427</strain>
    </source>
</reference>
<dbReference type="PATRIC" id="fig|997350.3.peg.1757"/>
<keyword evidence="20" id="KW-1185">Reference proteome</keyword>
<dbReference type="eggNOG" id="COG2195">
    <property type="taxonomic scope" value="Bacteria"/>
</dbReference>
<dbReference type="CDD" id="cd03890">
    <property type="entry name" value="M20_pepD"/>
    <property type="match status" value="1"/>
</dbReference>
<comment type="caution">
    <text evidence="19">The sequence shown here is derived from an EMBL/GenBank/DDBJ whole genome shotgun (WGS) entry which is preliminary data.</text>
</comment>
<gene>
    <name evidence="19" type="primary">pepD3</name>
    <name evidence="19" type="ORF">HMPREF9129_1833</name>
</gene>
<keyword evidence="3" id="KW-0645">Protease</keyword>
<name>G4D603_9FIRM</name>
<dbReference type="InterPro" id="IPR002933">
    <property type="entry name" value="Peptidase_M20"/>
</dbReference>
<evidence type="ECO:0000256" key="1">
    <source>
        <dbReference type="ARBA" id="ARBA00001941"/>
    </source>
</evidence>
<keyword evidence="4" id="KW-0479">Metal-binding</keyword>
<proteinExistence type="inferred from homology"/>
<dbReference type="PANTHER" id="PTHR43501">
    <property type="entry name" value="CYTOSOL NON-SPECIFIC DIPEPTIDASE"/>
    <property type="match status" value="1"/>
</dbReference>
<dbReference type="EC" id="3.4.13.18" evidence="10"/>
<comment type="cofactor">
    <cofactor evidence="1">
        <name>Co(2+)</name>
        <dbReference type="ChEBI" id="CHEBI:48828"/>
    </cofactor>
</comment>
<evidence type="ECO:0000256" key="8">
    <source>
        <dbReference type="ARBA" id="ARBA00023285"/>
    </source>
</evidence>
<evidence type="ECO:0000256" key="12">
    <source>
        <dbReference type="ARBA" id="ARBA00061423"/>
    </source>
</evidence>